<keyword evidence="6" id="KW-0378">Hydrolase</keyword>
<dbReference type="Gene3D" id="3.30.420.10">
    <property type="entry name" value="Ribonuclease H-like superfamily/Ribonuclease H"/>
    <property type="match status" value="1"/>
</dbReference>
<reference evidence="9 10" key="1">
    <citation type="submission" date="2018-04" db="EMBL/GenBank/DDBJ databases">
        <authorList>
            <person name="Zhang X."/>
            <person name="Yuan J."/>
            <person name="Li F."/>
            <person name="Xiang J."/>
        </authorList>
    </citation>
    <scope>NUCLEOTIDE SEQUENCE [LARGE SCALE GENOMIC DNA]</scope>
    <source>
        <tissue evidence="9">Muscle</tissue>
    </source>
</reference>
<keyword evidence="4" id="KW-0540">Nuclease</keyword>
<dbReference type="SUPFAM" id="SSF53098">
    <property type="entry name" value="Ribonuclease H-like"/>
    <property type="match status" value="1"/>
</dbReference>
<dbReference type="SUPFAM" id="SSF56672">
    <property type="entry name" value="DNA/RNA polymerases"/>
    <property type="match status" value="1"/>
</dbReference>
<dbReference type="InterPro" id="IPR012337">
    <property type="entry name" value="RNaseH-like_sf"/>
</dbReference>
<evidence type="ECO:0000256" key="3">
    <source>
        <dbReference type="ARBA" id="ARBA00022695"/>
    </source>
</evidence>
<dbReference type="InterPro" id="IPR041588">
    <property type="entry name" value="Integrase_H2C2"/>
</dbReference>
<dbReference type="InterPro" id="IPR043502">
    <property type="entry name" value="DNA/RNA_pol_sf"/>
</dbReference>
<dbReference type="GO" id="GO:0003964">
    <property type="term" value="F:RNA-directed DNA polymerase activity"/>
    <property type="evidence" value="ECO:0007669"/>
    <property type="project" value="UniProtKB-KW"/>
</dbReference>
<dbReference type="PROSITE" id="PS50994">
    <property type="entry name" value="INTEGRASE"/>
    <property type="match status" value="1"/>
</dbReference>
<dbReference type="FunFam" id="1.10.340.70:FF:000001">
    <property type="entry name" value="Retrovirus-related Pol polyprotein from transposon gypsy-like Protein"/>
    <property type="match status" value="1"/>
</dbReference>
<accession>A0A423SJT8</accession>
<dbReference type="GO" id="GO:0016787">
    <property type="term" value="F:hydrolase activity"/>
    <property type="evidence" value="ECO:0007669"/>
    <property type="project" value="UniProtKB-KW"/>
</dbReference>
<dbReference type="CDD" id="cd09274">
    <property type="entry name" value="RNase_HI_RT_Ty3"/>
    <property type="match status" value="1"/>
</dbReference>
<dbReference type="InterPro" id="IPR000477">
    <property type="entry name" value="RT_dom"/>
</dbReference>
<keyword evidence="2" id="KW-0808">Transferase</keyword>
<dbReference type="GO" id="GO:0042575">
    <property type="term" value="C:DNA polymerase complex"/>
    <property type="evidence" value="ECO:0007669"/>
    <property type="project" value="UniProtKB-ARBA"/>
</dbReference>
<dbReference type="PANTHER" id="PTHR37984">
    <property type="entry name" value="PROTEIN CBG26694"/>
    <property type="match status" value="1"/>
</dbReference>
<dbReference type="Gene3D" id="1.10.340.70">
    <property type="match status" value="1"/>
</dbReference>
<evidence type="ECO:0000256" key="1">
    <source>
        <dbReference type="ARBA" id="ARBA00012493"/>
    </source>
</evidence>
<dbReference type="AlphaFoldDB" id="A0A423SJT8"/>
<dbReference type="InterPro" id="IPR041373">
    <property type="entry name" value="RT_RNaseH"/>
</dbReference>
<dbReference type="PANTHER" id="PTHR37984:SF5">
    <property type="entry name" value="PROTEIN NYNRIN-LIKE"/>
    <property type="match status" value="1"/>
</dbReference>
<keyword evidence="5" id="KW-0255">Endonuclease</keyword>
<keyword evidence="7" id="KW-0695">RNA-directed DNA polymerase</keyword>
<reference evidence="9 10" key="2">
    <citation type="submission" date="2019-01" db="EMBL/GenBank/DDBJ databases">
        <title>The decoding of complex shrimp genome reveals the adaptation for benthos swimmer, frequently molting mechanism and breeding impact on genome.</title>
        <authorList>
            <person name="Sun Y."/>
            <person name="Gao Y."/>
            <person name="Yu Y."/>
        </authorList>
    </citation>
    <scope>NUCLEOTIDE SEQUENCE [LARGE SCALE GENOMIC DNA]</scope>
    <source>
        <tissue evidence="9">Muscle</tissue>
    </source>
</reference>
<dbReference type="GO" id="GO:0003676">
    <property type="term" value="F:nucleic acid binding"/>
    <property type="evidence" value="ECO:0007669"/>
    <property type="project" value="InterPro"/>
</dbReference>
<dbReference type="Proteomes" id="UP000283509">
    <property type="component" value="Unassembled WGS sequence"/>
</dbReference>
<evidence type="ECO:0000256" key="7">
    <source>
        <dbReference type="ARBA" id="ARBA00022918"/>
    </source>
</evidence>
<dbReference type="Pfam" id="PF17921">
    <property type="entry name" value="Integrase_H2C2"/>
    <property type="match status" value="1"/>
</dbReference>
<protein>
    <recommendedName>
        <fullName evidence="1">RNA-directed DNA polymerase</fullName>
        <ecNumber evidence="1">2.7.7.49</ecNumber>
    </recommendedName>
</protein>
<dbReference type="Gene3D" id="3.30.70.270">
    <property type="match status" value="2"/>
</dbReference>
<dbReference type="OrthoDB" id="6381127at2759"/>
<comment type="caution">
    <text evidence="9">The sequence shown here is derived from an EMBL/GenBank/DDBJ whole genome shotgun (WGS) entry which is preliminary data.</text>
</comment>
<dbReference type="GO" id="GO:0015074">
    <property type="term" value="P:DNA integration"/>
    <property type="evidence" value="ECO:0007669"/>
    <property type="project" value="InterPro"/>
</dbReference>
<dbReference type="STRING" id="6689.A0A423SJT8"/>
<evidence type="ECO:0000313" key="9">
    <source>
        <dbReference type="EMBL" id="ROT64505.1"/>
    </source>
</evidence>
<evidence type="ECO:0000256" key="2">
    <source>
        <dbReference type="ARBA" id="ARBA00022679"/>
    </source>
</evidence>
<name>A0A423SJT8_PENVA</name>
<keyword evidence="3" id="KW-0548">Nucleotidyltransferase</keyword>
<feature type="domain" description="Integrase catalytic" evidence="8">
    <location>
        <begin position="492"/>
        <end position="636"/>
    </location>
</feature>
<dbReference type="InterPro" id="IPR001584">
    <property type="entry name" value="Integrase_cat-core"/>
</dbReference>
<dbReference type="GO" id="GO:0004519">
    <property type="term" value="F:endonuclease activity"/>
    <property type="evidence" value="ECO:0007669"/>
    <property type="project" value="UniProtKB-KW"/>
</dbReference>
<evidence type="ECO:0000259" key="8">
    <source>
        <dbReference type="PROSITE" id="PS50994"/>
    </source>
</evidence>
<sequence>MPFGLSGAPATFQNMMTRALAGLLGDGVSVFLDDVAIYHRTFEEHLKGLDNVLKRLIQAQLQASPEKTKLFVHQVELLGHCVGHGVVKLNFDKTAAVQNYLRPSTKKEVQAYLGLTGYYRRFVENYAHIAKPLNDLLRKDTEFQWGEPQEGAFKTLQEKLTQEPILQAPDFSKEWHIFTDASEECIGSVLTQYKDVNGKESPMPVCYFSRTLRKSELNYSTVEKEAFSIIESLKKYRSLIYNSRVIVWTDNKALQWLFEKAHDKNARIAHWVLSLQEANAEVKYIKEEKNVVADRLSHIEFATSNTANSETSFQVEPLAVCFLEELVCSGVELIGNIGVTQTEEEEEPRELGWTPEELRESQRDDPLYGPIIRFLQSEEPKDLEKVDSRLKREIGNYFLDHNLLYKRQLANDSSLRSVENVIVVPRKMVNRVLHLMHSSPLSGHGAAKRTLFHMKRLFTWMGIDRDVKQYVASCIVCQKFKGRAHPLCPLGRYPIPKRKFQSIAVDLIGPLPITTEGNKYILTCVDFLTHYTLVTPLRNKEAEEVASAIWNKVICQWGPPEVILSDQGTEFRNRVMKGLTELGGFQHKTVTIYHPASNGLVENHNKQIISILRSIVDGLQPADWGHTSFNRSTSLK</sequence>
<dbReference type="EC" id="2.7.7.49" evidence="1"/>
<dbReference type="FunFam" id="3.30.70.270:FF:000020">
    <property type="entry name" value="Transposon Tf2-6 polyprotein-like Protein"/>
    <property type="match status" value="1"/>
</dbReference>
<dbReference type="InterPro" id="IPR036397">
    <property type="entry name" value="RNaseH_sf"/>
</dbReference>
<dbReference type="Pfam" id="PF00078">
    <property type="entry name" value="RVT_1"/>
    <property type="match status" value="1"/>
</dbReference>
<evidence type="ECO:0000256" key="6">
    <source>
        <dbReference type="ARBA" id="ARBA00022801"/>
    </source>
</evidence>
<evidence type="ECO:0000256" key="4">
    <source>
        <dbReference type="ARBA" id="ARBA00022722"/>
    </source>
</evidence>
<dbReference type="Pfam" id="PF00665">
    <property type="entry name" value="rve"/>
    <property type="match status" value="1"/>
</dbReference>
<evidence type="ECO:0000256" key="5">
    <source>
        <dbReference type="ARBA" id="ARBA00022759"/>
    </source>
</evidence>
<keyword evidence="10" id="KW-1185">Reference proteome</keyword>
<dbReference type="Pfam" id="PF17917">
    <property type="entry name" value="RT_RNaseH"/>
    <property type="match status" value="1"/>
</dbReference>
<organism evidence="9 10">
    <name type="scientific">Penaeus vannamei</name>
    <name type="common">Whiteleg shrimp</name>
    <name type="synonym">Litopenaeus vannamei</name>
    <dbReference type="NCBI Taxonomy" id="6689"/>
    <lineage>
        <taxon>Eukaryota</taxon>
        <taxon>Metazoa</taxon>
        <taxon>Ecdysozoa</taxon>
        <taxon>Arthropoda</taxon>
        <taxon>Crustacea</taxon>
        <taxon>Multicrustacea</taxon>
        <taxon>Malacostraca</taxon>
        <taxon>Eumalacostraca</taxon>
        <taxon>Eucarida</taxon>
        <taxon>Decapoda</taxon>
        <taxon>Dendrobranchiata</taxon>
        <taxon>Penaeoidea</taxon>
        <taxon>Penaeidae</taxon>
        <taxon>Penaeus</taxon>
    </lineage>
</organism>
<dbReference type="CDD" id="cd01647">
    <property type="entry name" value="RT_LTR"/>
    <property type="match status" value="1"/>
</dbReference>
<dbReference type="InterPro" id="IPR050951">
    <property type="entry name" value="Retrovirus_Pol_polyprotein"/>
</dbReference>
<gene>
    <name evidence="9" type="ORF">C7M84_017533</name>
</gene>
<evidence type="ECO:0000313" key="10">
    <source>
        <dbReference type="Proteomes" id="UP000283509"/>
    </source>
</evidence>
<proteinExistence type="predicted"/>
<dbReference type="InterPro" id="IPR043128">
    <property type="entry name" value="Rev_trsase/Diguanyl_cyclase"/>
</dbReference>
<dbReference type="EMBL" id="QCYY01003242">
    <property type="protein sequence ID" value="ROT64505.1"/>
    <property type="molecule type" value="Genomic_DNA"/>
</dbReference>